<organism evidence="1 2">
    <name type="scientific">Enterocloster clostridioformis</name>
    <dbReference type="NCBI Taxonomy" id="1531"/>
    <lineage>
        <taxon>Bacteria</taxon>
        <taxon>Bacillati</taxon>
        <taxon>Bacillota</taxon>
        <taxon>Clostridia</taxon>
        <taxon>Lachnospirales</taxon>
        <taxon>Lachnospiraceae</taxon>
        <taxon>Enterocloster</taxon>
    </lineage>
</organism>
<proteinExistence type="predicted"/>
<accession>A0A829W0W6</accession>
<dbReference type="AlphaFoldDB" id="A0A829W0W6"/>
<sequence>MRGGSAAPAVTVSAAGLSLSELPPLPFPFCVRQPETLRQTAALGAGLLAGKLSWDFSSSRYNSPAWAKAL</sequence>
<dbReference type="EMBL" id="BJLB01000001">
    <property type="protein sequence ID" value="GEA36075.1"/>
    <property type="molecule type" value="Genomic_DNA"/>
</dbReference>
<protein>
    <submittedName>
        <fullName evidence="1">Uncharacterized protein</fullName>
    </submittedName>
</protein>
<name>A0A829W0W6_9FIRM</name>
<gene>
    <name evidence="1" type="ORF">Ccl03g_17880</name>
</gene>
<comment type="caution">
    <text evidence="1">The sequence shown here is derived from an EMBL/GenBank/DDBJ whole genome shotgun (WGS) entry which is preliminary data.</text>
</comment>
<evidence type="ECO:0000313" key="2">
    <source>
        <dbReference type="Proteomes" id="UP000315200"/>
    </source>
</evidence>
<dbReference type="Proteomes" id="UP000315200">
    <property type="component" value="Unassembled WGS sequence"/>
</dbReference>
<reference evidence="1 2" key="1">
    <citation type="submission" date="2019-06" db="EMBL/GenBank/DDBJ databases">
        <title>Draft genome sequence of [Clostridium] clostridioforme NBRC 113352.</title>
        <authorList>
            <person name="Miura T."/>
            <person name="Furukawa M."/>
            <person name="Shimamura M."/>
            <person name="Ohyama Y."/>
            <person name="Yamazoe A."/>
            <person name="Kawasaki H."/>
        </authorList>
    </citation>
    <scope>NUCLEOTIDE SEQUENCE [LARGE SCALE GENOMIC DNA]</scope>
    <source>
        <strain evidence="1 2">NBRC 113352</strain>
    </source>
</reference>
<evidence type="ECO:0000313" key="1">
    <source>
        <dbReference type="EMBL" id="GEA36075.1"/>
    </source>
</evidence>